<evidence type="ECO:0000313" key="2">
    <source>
        <dbReference type="EMBL" id="PSR21009.1"/>
    </source>
</evidence>
<gene>
    <name evidence="2" type="ORF">C7B43_21570</name>
</gene>
<feature type="domain" description="Macro" evidence="1">
    <location>
        <begin position="20"/>
        <end position="179"/>
    </location>
</feature>
<sequence length="179" mass="19565">MIDGLQEKKFLLCAPDPLMVAAWREKFSGDPRFEIHQSTILRPDADVWSSASDSLLGMAGGLDRAIADTLPGVYEKAQQTLRELYQGFMPVGQAVVIPTGKDIPKWLVLVPTMPYPAPLSSSEPITLAMLALLRVVFRHPALTRISVPAYGTGVGRIRPIEAAAAMRKAVIIYDHEVLS</sequence>
<dbReference type="EMBL" id="PXYT01000148">
    <property type="protein sequence ID" value="PSR21009.1"/>
    <property type="molecule type" value="Genomic_DNA"/>
</dbReference>
<dbReference type="Gene3D" id="3.40.220.10">
    <property type="entry name" value="Leucine Aminopeptidase, subunit E, domain 1"/>
    <property type="match status" value="1"/>
</dbReference>
<dbReference type="Proteomes" id="UP000242699">
    <property type="component" value="Unassembled WGS sequence"/>
</dbReference>
<name>A0A2T2WFK0_9FIRM</name>
<protein>
    <recommendedName>
        <fullName evidence="1">Macro domain-containing protein</fullName>
    </recommendedName>
</protein>
<dbReference type="PROSITE" id="PS51154">
    <property type="entry name" value="MACRO"/>
    <property type="match status" value="1"/>
</dbReference>
<organism evidence="2 3">
    <name type="scientific">Sulfobacillus benefaciens</name>
    <dbReference type="NCBI Taxonomy" id="453960"/>
    <lineage>
        <taxon>Bacteria</taxon>
        <taxon>Bacillati</taxon>
        <taxon>Bacillota</taxon>
        <taxon>Clostridia</taxon>
        <taxon>Eubacteriales</taxon>
        <taxon>Clostridiales Family XVII. Incertae Sedis</taxon>
        <taxon>Sulfobacillus</taxon>
    </lineage>
</organism>
<evidence type="ECO:0000313" key="3">
    <source>
        <dbReference type="Proteomes" id="UP000242699"/>
    </source>
</evidence>
<evidence type="ECO:0000259" key="1">
    <source>
        <dbReference type="PROSITE" id="PS51154"/>
    </source>
</evidence>
<reference evidence="2 3" key="1">
    <citation type="journal article" date="2014" name="BMC Genomics">
        <title>Comparison of environmental and isolate Sulfobacillus genomes reveals diverse carbon, sulfur, nitrogen, and hydrogen metabolisms.</title>
        <authorList>
            <person name="Justice N.B."/>
            <person name="Norman A."/>
            <person name="Brown C.T."/>
            <person name="Singh A."/>
            <person name="Thomas B.C."/>
            <person name="Banfield J.F."/>
        </authorList>
    </citation>
    <scope>NUCLEOTIDE SEQUENCE [LARGE SCALE GENOMIC DNA]</scope>
    <source>
        <strain evidence="2">AMDSBA1</strain>
    </source>
</reference>
<dbReference type="Pfam" id="PF01661">
    <property type="entry name" value="Macro"/>
    <property type="match status" value="1"/>
</dbReference>
<comment type="caution">
    <text evidence="2">The sequence shown here is derived from an EMBL/GenBank/DDBJ whole genome shotgun (WGS) entry which is preliminary data.</text>
</comment>
<dbReference type="SUPFAM" id="SSF52949">
    <property type="entry name" value="Macro domain-like"/>
    <property type="match status" value="1"/>
</dbReference>
<dbReference type="InterPro" id="IPR002589">
    <property type="entry name" value="Macro_dom"/>
</dbReference>
<dbReference type="InterPro" id="IPR043472">
    <property type="entry name" value="Macro_dom-like"/>
</dbReference>
<proteinExistence type="predicted"/>
<accession>A0A2T2WFK0</accession>
<dbReference type="SMART" id="SM00506">
    <property type="entry name" value="A1pp"/>
    <property type="match status" value="1"/>
</dbReference>
<dbReference type="AlphaFoldDB" id="A0A2T2WFK0"/>